<gene>
    <name evidence="5" type="ORF">BC781_103145</name>
</gene>
<comment type="caution">
    <text evidence="5">The sequence shown here is derived from an EMBL/GenBank/DDBJ whole genome shotgun (WGS) entry which is preliminary data.</text>
</comment>
<dbReference type="RefSeq" id="WP_109618334.1">
    <property type="nucleotide sequence ID" value="NZ_QGDO01000003.1"/>
</dbReference>
<protein>
    <submittedName>
        <fullName evidence="5">Putative dehydrogenase</fullName>
    </submittedName>
</protein>
<evidence type="ECO:0000259" key="3">
    <source>
        <dbReference type="Pfam" id="PF01408"/>
    </source>
</evidence>
<dbReference type="PANTHER" id="PTHR22604">
    <property type="entry name" value="OXIDOREDUCTASES"/>
    <property type="match status" value="1"/>
</dbReference>
<evidence type="ECO:0000256" key="1">
    <source>
        <dbReference type="ARBA" id="ARBA00010928"/>
    </source>
</evidence>
<sequence length="320" mass="36477">MKKIKWGIIGPGIIAHSFAQDFAHVTKGELVAVASRNEERAKKFADQYKIPKVYTSYESLCEDPEIDAIYIATPHNFHYDQTLLALQSNKAVLCEKPLTHIAEQTDELIAFAEQSGNYLMEGMWTYFLPVIQKAKQWVKEGKIGKVKHVKSEFGYPVPYDTSSRYYDPKLAGGALLDMGVYNVAMACFFFDGKEPSDIHVVARKAESGVDHDVTTLLVYEDEIANLTTAFRCKLPNSCIIIGEEGYIEIPDFWRAKECRRYKMEDCVEVFEDHRNGNGFEFEIEAVSIDLLEGRKSSEVVPWEVSKHLQSVMKKIMEKFD</sequence>
<proteinExistence type="inferred from homology"/>
<name>A0A315Z8K2_SEDFL</name>
<dbReference type="GO" id="GO:0016491">
    <property type="term" value="F:oxidoreductase activity"/>
    <property type="evidence" value="ECO:0007669"/>
    <property type="project" value="UniProtKB-KW"/>
</dbReference>
<reference evidence="5 6" key="1">
    <citation type="submission" date="2018-03" db="EMBL/GenBank/DDBJ databases">
        <title>Genomic Encyclopedia of Archaeal and Bacterial Type Strains, Phase II (KMG-II): from individual species to whole genera.</title>
        <authorList>
            <person name="Goeker M."/>
        </authorList>
    </citation>
    <scope>NUCLEOTIDE SEQUENCE [LARGE SCALE GENOMIC DNA]</scope>
    <source>
        <strain evidence="5 6">DSM 28229</strain>
    </source>
</reference>
<dbReference type="Pfam" id="PF22725">
    <property type="entry name" value="GFO_IDH_MocA_C3"/>
    <property type="match status" value="1"/>
</dbReference>
<dbReference type="SUPFAM" id="SSF55347">
    <property type="entry name" value="Glyceraldehyde-3-phosphate dehydrogenase-like, C-terminal domain"/>
    <property type="match status" value="1"/>
</dbReference>
<comment type="similarity">
    <text evidence="1">Belongs to the Gfo/Idh/MocA family.</text>
</comment>
<organism evidence="5 6">
    <name type="scientific">Sediminitomix flava</name>
    <dbReference type="NCBI Taxonomy" id="379075"/>
    <lineage>
        <taxon>Bacteria</taxon>
        <taxon>Pseudomonadati</taxon>
        <taxon>Bacteroidota</taxon>
        <taxon>Cytophagia</taxon>
        <taxon>Cytophagales</taxon>
        <taxon>Flammeovirgaceae</taxon>
        <taxon>Sediminitomix</taxon>
    </lineage>
</organism>
<dbReference type="InterPro" id="IPR036291">
    <property type="entry name" value="NAD(P)-bd_dom_sf"/>
</dbReference>
<dbReference type="SUPFAM" id="SSF51735">
    <property type="entry name" value="NAD(P)-binding Rossmann-fold domains"/>
    <property type="match status" value="1"/>
</dbReference>
<evidence type="ECO:0000259" key="4">
    <source>
        <dbReference type="Pfam" id="PF22725"/>
    </source>
</evidence>
<feature type="domain" description="Gfo/Idh/MocA-like oxidoreductase N-terminal" evidence="3">
    <location>
        <begin position="4"/>
        <end position="122"/>
    </location>
</feature>
<dbReference type="Proteomes" id="UP000245535">
    <property type="component" value="Unassembled WGS sequence"/>
</dbReference>
<dbReference type="InterPro" id="IPR000683">
    <property type="entry name" value="Gfo/Idh/MocA-like_OxRdtase_N"/>
</dbReference>
<feature type="domain" description="GFO/IDH/MocA-like oxidoreductase" evidence="4">
    <location>
        <begin position="131"/>
        <end position="248"/>
    </location>
</feature>
<dbReference type="InterPro" id="IPR050984">
    <property type="entry name" value="Gfo/Idh/MocA_domain"/>
</dbReference>
<evidence type="ECO:0000313" key="5">
    <source>
        <dbReference type="EMBL" id="PWJ41895.1"/>
    </source>
</evidence>
<dbReference type="Gene3D" id="3.40.50.720">
    <property type="entry name" value="NAD(P)-binding Rossmann-like Domain"/>
    <property type="match status" value="1"/>
</dbReference>
<dbReference type="AlphaFoldDB" id="A0A315Z8K2"/>
<keyword evidence="6" id="KW-1185">Reference proteome</keyword>
<dbReference type="InterPro" id="IPR055170">
    <property type="entry name" value="GFO_IDH_MocA-like_dom"/>
</dbReference>
<accession>A0A315Z8K2</accession>
<keyword evidence="2" id="KW-0560">Oxidoreductase</keyword>
<evidence type="ECO:0000313" key="6">
    <source>
        <dbReference type="Proteomes" id="UP000245535"/>
    </source>
</evidence>
<dbReference type="Pfam" id="PF01408">
    <property type="entry name" value="GFO_IDH_MocA"/>
    <property type="match status" value="1"/>
</dbReference>
<dbReference type="Gene3D" id="3.30.360.10">
    <property type="entry name" value="Dihydrodipicolinate Reductase, domain 2"/>
    <property type="match status" value="1"/>
</dbReference>
<dbReference type="GO" id="GO:0000166">
    <property type="term" value="F:nucleotide binding"/>
    <property type="evidence" value="ECO:0007669"/>
    <property type="project" value="InterPro"/>
</dbReference>
<dbReference type="PANTHER" id="PTHR22604:SF105">
    <property type="entry name" value="TRANS-1,2-DIHYDROBENZENE-1,2-DIOL DEHYDROGENASE"/>
    <property type="match status" value="1"/>
</dbReference>
<dbReference type="OrthoDB" id="9795543at2"/>
<dbReference type="EMBL" id="QGDO01000003">
    <property type="protein sequence ID" value="PWJ41895.1"/>
    <property type="molecule type" value="Genomic_DNA"/>
</dbReference>
<evidence type="ECO:0000256" key="2">
    <source>
        <dbReference type="ARBA" id="ARBA00023002"/>
    </source>
</evidence>